<accession>A0A833DTS7</accession>
<organism evidence="1 2">
    <name type="scientific">Ignisphaera aggregans</name>
    <dbReference type="NCBI Taxonomy" id="334771"/>
    <lineage>
        <taxon>Archaea</taxon>
        <taxon>Thermoproteota</taxon>
        <taxon>Thermoprotei</taxon>
        <taxon>Desulfurococcales</taxon>
        <taxon>Desulfurococcaceae</taxon>
        <taxon>Ignisphaera</taxon>
    </lineage>
</organism>
<protein>
    <submittedName>
        <fullName evidence="1">Uncharacterized protein</fullName>
    </submittedName>
</protein>
<name>A0A833DTS7_9CREN</name>
<evidence type="ECO:0000313" key="2">
    <source>
        <dbReference type="Proteomes" id="UP000605805"/>
    </source>
</evidence>
<gene>
    <name evidence="1" type="ORF">EYH02_03995</name>
</gene>
<dbReference type="EMBL" id="DQTV01000074">
    <property type="protein sequence ID" value="HIP57215.1"/>
    <property type="molecule type" value="Genomic_DNA"/>
</dbReference>
<evidence type="ECO:0000313" key="1">
    <source>
        <dbReference type="EMBL" id="HIP57215.1"/>
    </source>
</evidence>
<dbReference type="AlphaFoldDB" id="A0A833DTS7"/>
<proteinExistence type="predicted"/>
<comment type="caution">
    <text evidence="1">The sequence shown here is derived from an EMBL/GenBank/DDBJ whole genome shotgun (WGS) entry which is preliminary data.</text>
</comment>
<reference evidence="1" key="1">
    <citation type="journal article" date="2020" name="ISME J.">
        <title>Gammaproteobacteria mediating utilization of methyl-, sulfur- and petroleum organic compounds in deep ocean hydrothermal plumes.</title>
        <authorList>
            <person name="Zhou Z."/>
            <person name="Liu Y."/>
            <person name="Pan J."/>
            <person name="Cron B.R."/>
            <person name="Toner B.M."/>
            <person name="Anantharaman K."/>
            <person name="Breier J.A."/>
            <person name="Dick G.J."/>
            <person name="Li M."/>
        </authorList>
    </citation>
    <scope>NUCLEOTIDE SEQUENCE</scope>
    <source>
        <strain evidence="1">SZUA-1435</strain>
    </source>
</reference>
<dbReference type="Proteomes" id="UP000605805">
    <property type="component" value="Unassembled WGS sequence"/>
</dbReference>
<sequence>MSKVISRERLIREIEMYIEYNPNIYAKIAFYSDPEVQQILENIYTRWEEAGRRGIPLDFATIDELKVLASKALKYKDASARVLLDLDQLDRMVFRSLASSDAEKSS</sequence>